<keyword evidence="3" id="KW-0249">Electron transport</keyword>
<dbReference type="InterPro" id="IPR036249">
    <property type="entry name" value="Thioredoxin-like_sf"/>
</dbReference>
<evidence type="ECO:0000256" key="1">
    <source>
        <dbReference type="ARBA" id="ARBA00008987"/>
    </source>
</evidence>
<proteinExistence type="inferred from homology"/>
<feature type="active site" description="Nucleophile" evidence="7">
    <location>
        <position position="35"/>
    </location>
</feature>
<evidence type="ECO:0000259" key="9">
    <source>
        <dbReference type="PROSITE" id="PS51352"/>
    </source>
</evidence>
<dbReference type="PANTHER" id="PTHR45663:SF11">
    <property type="entry name" value="GEO12009P1"/>
    <property type="match status" value="1"/>
</dbReference>
<evidence type="ECO:0000256" key="5">
    <source>
        <dbReference type="ARBA" id="ARBA00023284"/>
    </source>
</evidence>
<dbReference type="Proteomes" id="UP000070578">
    <property type="component" value="Unassembled WGS sequence"/>
</dbReference>
<reference evidence="10 11" key="2">
    <citation type="submission" date="2016-03" db="EMBL/GenBank/DDBJ databases">
        <title>New uncultured bacterium of the family Gallionellaceae from acid mine drainage: description and reconstruction of genome based on metagenomic analysis of microbial community.</title>
        <authorList>
            <person name="Kadnikov V."/>
            <person name="Ivasenko D."/>
            <person name="Beletsky A."/>
            <person name="Mardanov A."/>
            <person name="Danilova E."/>
            <person name="Pimenov N."/>
            <person name="Karnachuk O."/>
            <person name="Ravin N."/>
        </authorList>
    </citation>
    <scope>NUCLEOTIDE SEQUENCE [LARGE SCALE GENOMIC DNA]</scope>
    <source>
        <strain evidence="10">ShG14-8</strain>
    </source>
</reference>
<keyword evidence="4 8" id="KW-1015">Disulfide bond</keyword>
<evidence type="ECO:0000313" key="11">
    <source>
        <dbReference type="Proteomes" id="UP000070578"/>
    </source>
</evidence>
<accession>A0A139BUE6</accession>
<feature type="disulfide bond" description="Redox-active" evidence="8">
    <location>
        <begin position="35"/>
        <end position="38"/>
    </location>
</feature>
<dbReference type="InterPro" id="IPR005746">
    <property type="entry name" value="Thioredoxin"/>
</dbReference>
<dbReference type="Gene3D" id="3.40.30.10">
    <property type="entry name" value="Glutaredoxin"/>
    <property type="match status" value="1"/>
</dbReference>
<evidence type="ECO:0000256" key="3">
    <source>
        <dbReference type="ARBA" id="ARBA00022982"/>
    </source>
</evidence>
<evidence type="ECO:0000256" key="4">
    <source>
        <dbReference type="ARBA" id="ARBA00023157"/>
    </source>
</evidence>
<evidence type="ECO:0000256" key="8">
    <source>
        <dbReference type="PIRSR" id="PIRSR000077-4"/>
    </source>
</evidence>
<feature type="site" description="Contributes to redox potential value" evidence="7">
    <location>
        <position position="37"/>
    </location>
</feature>
<evidence type="ECO:0000313" key="10">
    <source>
        <dbReference type="EMBL" id="KXS32594.1"/>
    </source>
</evidence>
<dbReference type="GO" id="GO:0015035">
    <property type="term" value="F:protein-disulfide reductase activity"/>
    <property type="evidence" value="ECO:0007669"/>
    <property type="project" value="InterPro"/>
</dbReference>
<evidence type="ECO:0000256" key="6">
    <source>
        <dbReference type="PIRNR" id="PIRNR000077"/>
    </source>
</evidence>
<feature type="site" description="Deprotonates C-terminal active site Cys" evidence="7">
    <location>
        <position position="29"/>
    </location>
</feature>
<evidence type="ECO:0000256" key="7">
    <source>
        <dbReference type="PIRSR" id="PIRSR000077-1"/>
    </source>
</evidence>
<feature type="site" description="Contributes to redox potential value" evidence="7">
    <location>
        <position position="36"/>
    </location>
</feature>
<dbReference type="Pfam" id="PF00085">
    <property type="entry name" value="Thioredoxin"/>
    <property type="match status" value="1"/>
</dbReference>
<keyword evidence="5 8" id="KW-0676">Redox-active center</keyword>
<reference evidence="10 11" key="1">
    <citation type="submission" date="2016-02" db="EMBL/GenBank/DDBJ databases">
        <authorList>
            <person name="Wen L."/>
            <person name="He K."/>
            <person name="Yang H."/>
        </authorList>
    </citation>
    <scope>NUCLEOTIDE SEQUENCE [LARGE SCALE GENOMIC DNA]</scope>
    <source>
        <strain evidence="10">ShG14-8</strain>
    </source>
</reference>
<name>A0A139BUE6_9PROT</name>
<dbReference type="SUPFAM" id="SSF52833">
    <property type="entry name" value="Thioredoxin-like"/>
    <property type="match status" value="1"/>
</dbReference>
<organism evidence="10 11">
    <name type="scientific">Candidatus Gallionella acididurans</name>
    <dbReference type="NCBI Taxonomy" id="1796491"/>
    <lineage>
        <taxon>Bacteria</taxon>
        <taxon>Pseudomonadati</taxon>
        <taxon>Pseudomonadota</taxon>
        <taxon>Betaproteobacteria</taxon>
        <taxon>Nitrosomonadales</taxon>
        <taxon>Gallionellaceae</taxon>
        <taxon>Gallionella</taxon>
    </lineage>
</organism>
<protein>
    <recommendedName>
        <fullName evidence="6">Thioredoxin</fullName>
    </recommendedName>
</protein>
<keyword evidence="2" id="KW-0813">Transport</keyword>
<dbReference type="PIRSF" id="PIRSF000077">
    <property type="entry name" value="Thioredoxin"/>
    <property type="match status" value="1"/>
</dbReference>
<comment type="similarity">
    <text evidence="1 6">Belongs to the thioredoxin family.</text>
</comment>
<evidence type="ECO:0000256" key="2">
    <source>
        <dbReference type="ARBA" id="ARBA00022448"/>
    </source>
</evidence>
<dbReference type="CDD" id="cd02947">
    <property type="entry name" value="TRX_family"/>
    <property type="match status" value="1"/>
</dbReference>
<feature type="active site" description="Nucleophile" evidence="7">
    <location>
        <position position="38"/>
    </location>
</feature>
<sequence length="125" mass="14146">MIKYSYNAEEANFDELVVARSHDVPVLLDIGAEWCSPCLVLGPMLEKLAEEYEGKFVLAKVDADENMRIAGRHKVRGFPTVIAYSRGQETDRFHSAQALHFLRSFIDKLIEHHAADMPEGTRQAD</sequence>
<feature type="domain" description="Thioredoxin" evidence="9">
    <location>
        <begin position="1"/>
        <end position="111"/>
    </location>
</feature>
<comment type="caution">
    <text evidence="10">The sequence shown here is derived from an EMBL/GenBank/DDBJ whole genome shotgun (WGS) entry which is preliminary data.</text>
</comment>
<dbReference type="AlphaFoldDB" id="A0A139BUE6"/>
<dbReference type="EMBL" id="LSLI01000024">
    <property type="protein sequence ID" value="KXS32594.1"/>
    <property type="molecule type" value="Genomic_DNA"/>
</dbReference>
<gene>
    <name evidence="10" type="ORF">AWT59_1257</name>
</gene>
<dbReference type="PANTHER" id="PTHR45663">
    <property type="entry name" value="GEO12009P1"/>
    <property type="match status" value="1"/>
</dbReference>
<dbReference type="GO" id="GO:0005737">
    <property type="term" value="C:cytoplasm"/>
    <property type="evidence" value="ECO:0007669"/>
    <property type="project" value="TreeGrafter"/>
</dbReference>
<dbReference type="PROSITE" id="PS51352">
    <property type="entry name" value="THIOREDOXIN_2"/>
    <property type="match status" value="1"/>
</dbReference>
<dbReference type="InterPro" id="IPR013766">
    <property type="entry name" value="Thioredoxin_domain"/>
</dbReference>